<dbReference type="EMBL" id="QXFX01011653">
    <property type="protein sequence ID" value="KAE9053035.1"/>
    <property type="molecule type" value="Genomic_DNA"/>
</dbReference>
<comment type="caution">
    <text evidence="1">The sequence shown here is derived from an EMBL/GenBank/DDBJ whole genome shotgun (WGS) entry which is preliminary data.</text>
</comment>
<dbReference type="Proteomes" id="UP000488956">
    <property type="component" value="Unassembled WGS sequence"/>
</dbReference>
<name>A0A6G0JDC0_9STRA</name>
<reference evidence="1 2" key="1">
    <citation type="submission" date="2018-09" db="EMBL/GenBank/DDBJ databases">
        <title>Genomic investigation of the strawberry pathogen Phytophthora fragariae indicates pathogenicity is determined by transcriptional variation in three key races.</title>
        <authorList>
            <person name="Adams T.M."/>
            <person name="Armitage A.D."/>
            <person name="Sobczyk M.K."/>
            <person name="Bates H.J."/>
            <person name="Dunwell J.M."/>
            <person name="Nellist C.F."/>
            <person name="Harrison R.J."/>
        </authorList>
    </citation>
    <scope>NUCLEOTIDE SEQUENCE [LARGE SCALE GENOMIC DNA]</scope>
    <source>
        <strain evidence="1 2">ONT-3</strain>
    </source>
</reference>
<accession>A0A6G0JDC0</accession>
<evidence type="ECO:0000313" key="2">
    <source>
        <dbReference type="Proteomes" id="UP000488956"/>
    </source>
</evidence>
<evidence type="ECO:0000313" key="1">
    <source>
        <dbReference type="EMBL" id="KAE9053035.1"/>
    </source>
</evidence>
<protein>
    <submittedName>
        <fullName evidence="1">Uncharacterized protein</fullName>
    </submittedName>
</protein>
<proteinExistence type="predicted"/>
<gene>
    <name evidence="1" type="ORF">PF010_g33074</name>
</gene>
<sequence length="53" mass="5954">MDLDRQIGGRPSLITSRTIVLHDESYDNISLEFAANQTALNQEFLVSPCWSLS</sequence>
<organism evidence="1 2">
    <name type="scientific">Phytophthora fragariae</name>
    <dbReference type="NCBI Taxonomy" id="53985"/>
    <lineage>
        <taxon>Eukaryota</taxon>
        <taxon>Sar</taxon>
        <taxon>Stramenopiles</taxon>
        <taxon>Oomycota</taxon>
        <taxon>Peronosporomycetes</taxon>
        <taxon>Peronosporales</taxon>
        <taxon>Peronosporaceae</taxon>
        <taxon>Phytophthora</taxon>
    </lineage>
</organism>
<dbReference type="AlphaFoldDB" id="A0A6G0JDC0"/>